<evidence type="ECO:0000256" key="2">
    <source>
        <dbReference type="ARBA" id="ARBA00023125"/>
    </source>
</evidence>
<dbReference type="PRINTS" id="PR00455">
    <property type="entry name" value="HTHTETR"/>
</dbReference>
<dbReference type="InterPro" id="IPR009057">
    <property type="entry name" value="Homeodomain-like_sf"/>
</dbReference>
<dbReference type="AlphaFoldDB" id="A0AB39YPF2"/>
<dbReference type="InterPro" id="IPR011075">
    <property type="entry name" value="TetR_C"/>
</dbReference>
<dbReference type="Pfam" id="PF00440">
    <property type="entry name" value="TetR_N"/>
    <property type="match status" value="1"/>
</dbReference>
<evidence type="ECO:0000313" key="6">
    <source>
        <dbReference type="EMBL" id="XDV71808.1"/>
    </source>
</evidence>
<proteinExistence type="predicted"/>
<dbReference type="EMBL" id="CP165735">
    <property type="protein sequence ID" value="XDV71808.1"/>
    <property type="molecule type" value="Genomic_DNA"/>
</dbReference>
<feature type="domain" description="HTH tetR-type" evidence="5">
    <location>
        <begin position="10"/>
        <end position="70"/>
    </location>
</feature>
<dbReference type="RefSeq" id="WP_280625488.1">
    <property type="nucleotide sequence ID" value="NZ_CP165735.1"/>
</dbReference>
<dbReference type="GO" id="GO:0003677">
    <property type="term" value="F:DNA binding"/>
    <property type="evidence" value="ECO:0007669"/>
    <property type="project" value="UniProtKB-UniRule"/>
</dbReference>
<protein>
    <submittedName>
        <fullName evidence="6">TetR/AcrR family transcriptional regulator</fullName>
    </submittedName>
</protein>
<dbReference type="PROSITE" id="PS01081">
    <property type="entry name" value="HTH_TETR_1"/>
    <property type="match status" value="1"/>
</dbReference>
<dbReference type="InterPro" id="IPR001647">
    <property type="entry name" value="HTH_TetR"/>
</dbReference>
<name>A0AB39YPF2_9MICC</name>
<keyword evidence="3" id="KW-0804">Transcription</keyword>
<dbReference type="SUPFAM" id="SSF48498">
    <property type="entry name" value="Tetracyclin repressor-like, C-terminal domain"/>
    <property type="match status" value="1"/>
</dbReference>
<organism evidence="6">
    <name type="scientific">Paenarthrobacter sp. AMU7</name>
    <dbReference type="NCBI Taxonomy" id="3162492"/>
    <lineage>
        <taxon>Bacteria</taxon>
        <taxon>Bacillati</taxon>
        <taxon>Actinomycetota</taxon>
        <taxon>Actinomycetes</taxon>
        <taxon>Micrococcales</taxon>
        <taxon>Micrococcaceae</taxon>
        <taxon>Paenarthrobacter</taxon>
    </lineage>
</organism>
<dbReference type="PANTHER" id="PTHR47506">
    <property type="entry name" value="TRANSCRIPTIONAL REGULATORY PROTEIN"/>
    <property type="match status" value="1"/>
</dbReference>
<keyword evidence="1" id="KW-0805">Transcription regulation</keyword>
<dbReference type="Gene3D" id="1.10.10.60">
    <property type="entry name" value="Homeodomain-like"/>
    <property type="match status" value="1"/>
</dbReference>
<gene>
    <name evidence="6" type="ORF">ABQM86_01025</name>
</gene>
<dbReference type="PROSITE" id="PS50977">
    <property type="entry name" value="HTH_TETR_2"/>
    <property type="match status" value="1"/>
</dbReference>
<feature type="DNA-binding region" description="H-T-H motif" evidence="4">
    <location>
        <begin position="33"/>
        <end position="52"/>
    </location>
</feature>
<keyword evidence="2 4" id="KW-0238">DNA-binding</keyword>
<accession>A0AB39YPF2</accession>
<dbReference type="InterPro" id="IPR023772">
    <property type="entry name" value="DNA-bd_HTH_TetR-type_CS"/>
</dbReference>
<sequence>MSGKAGQGRKFNIDDALEAATLVFWDSGYEGTSLAELTKAMGINPPSLYKAFGSKEDLFFSVVDHYNATHGSFMSTAFAEEESGLKLMRRLLIEAADHYPSTTFPGGCLVISSAVAVTSANRHVAERLSKMRNDNILAMAEALTRDREAGRISKSTDTHAMAAFVGATLQGMSQQARDGASKEDLLRIAHYAITAIEA</sequence>
<evidence type="ECO:0000259" key="5">
    <source>
        <dbReference type="PROSITE" id="PS50977"/>
    </source>
</evidence>
<reference evidence="6" key="1">
    <citation type="submission" date="2024-07" db="EMBL/GenBank/DDBJ databases">
        <authorList>
            <person name="Li J."/>
            <person name="Wei H."/>
            <person name="Ma J."/>
        </authorList>
    </citation>
    <scope>NUCLEOTIDE SEQUENCE</scope>
    <source>
        <strain evidence="6">AMU7</strain>
    </source>
</reference>
<evidence type="ECO:0000256" key="4">
    <source>
        <dbReference type="PROSITE-ProRule" id="PRU00335"/>
    </source>
</evidence>
<dbReference type="InterPro" id="IPR036271">
    <property type="entry name" value="Tet_transcr_reg_TetR-rel_C_sf"/>
</dbReference>
<dbReference type="Gene3D" id="1.10.357.10">
    <property type="entry name" value="Tetracycline Repressor, domain 2"/>
    <property type="match status" value="1"/>
</dbReference>
<evidence type="ECO:0000256" key="1">
    <source>
        <dbReference type="ARBA" id="ARBA00023015"/>
    </source>
</evidence>
<dbReference type="SUPFAM" id="SSF46689">
    <property type="entry name" value="Homeodomain-like"/>
    <property type="match status" value="1"/>
</dbReference>
<dbReference type="Pfam" id="PF16925">
    <property type="entry name" value="TetR_C_13"/>
    <property type="match status" value="1"/>
</dbReference>
<dbReference type="PANTHER" id="PTHR47506:SF1">
    <property type="entry name" value="HTH-TYPE TRANSCRIPTIONAL REGULATOR YJDC"/>
    <property type="match status" value="1"/>
</dbReference>
<evidence type="ECO:0000256" key="3">
    <source>
        <dbReference type="ARBA" id="ARBA00023163"/>
    </source>
</evidence>